<comment type="catalytic activity">
    <reaction evidence="7 8">
        <text>L-glutamate + acetyl-CoA = N-acetyl-L-glutamate + CoA + H(+)</text>
        <dbReference type="Rhea" id="RHEA:24292"/>
        <dbReference type="ChEBI" id="CHEBI:15378"/>
        <dbReference type="ChEBI" id="CHEBI:29985"/>
        <dbReference type="ChEBI" id="CHEBI:44337"/>
        <dbReference type="ChEBI" id="CHEBI:57287"/>
        <dbReference type="ChEBI" id="CHEBI:57288"/>
        <dbReference type="EC" id="2.3.1.1"/>
    </reaction>
</comment>
<dbReference type="HAMAP" id="MF_01105">
    <property type="entry name" value="N_acetyl_glu_synth"/>
    <property type="match status" value="1"/>
</dbReference>
<keyword evidence="5 8" id="KW-0808">Transferase</keyword>
<gene>
    <name evidence="8" type="primary">argA</name>
    <name evidence="10" type="ORF">BECKDK2373C_GA0170839_101816</name>
</gene>
<dbReference type="PANTHER" id="PTHR30602">
    <property type="entry name" value="AMINO-ACID ACETYLTRANSFERASE"/>
    <property type="match status" value="1"/>
</dbReference>
<dbReference type="Pfam" id="PF13508">
    <property type="entry name" value="Acetyltransf_7"/>
    <property type="match status" value="1"/>
</dbReference>
<evidence type="ECO:0000313" key="10">
    <source>
        <dbReference type="EMBL" id="VFJ47379.1"/>
    </source>
</evidence>
<name>A0A450S671_9GAMM</name>
<comment type="pathway">
    <text evidence="1 8">Amino-acid biosynthesis; L-arginine biosynthesis; N(2)-acetyl-L-ornithine from L-glutamate: step 1/4.</text>
</comment>
<evidence type="ECO:0000256" key="1">
    <source>
        <dbReference type="ARBA" id="ARBA00004925"/>
    </source>
</evidence>
<feature type="domain" description="N-acetyltransferase" evidence="9">
    <location>
        <begin position="312"/>
        <end position="465"/>
    </location>
</feature>
<dbReference type="GO" id="GO:0005737">
    <property type="term" value="C:cytoplasm"/>
    <property type="evidence" value="ECO:0007669"/>
    <property type="project" value="UniProtKB-SubCell"/>
</dbReference>
<proteinExistence type="inferred from homology"/>
<dbReference type="InterPro" id="IPR016181">
    <property type="entry name" value="Acyl_CoA_acyltransferase"/>
</dbReference>
<comment type="subcellular location">
    <subcellularLocation>
        <location evidence="8">Cytoplasm</location>
    </subcellularLocation>
</comment>
<dbReference type="InterPro" id="IPR036393">
    <property type="entry name" value="AceGlu_kinase-like_sf"/>
</dbReference>
<keyword evidence="3 8" id="KW-0055">Arginine biosynthesis</keyword>
<dbReference type="PANTHER" id="PTHR30602:SF12">
    <property type="entry name" value="AMINO-ACID ACETYLTRANSFERASE NAGS1, CHLOROPLASTIC-RELATED"/>
    <property type="match status" value="1"/>
</dbReference>
<dbReference type="GO" id="GO:0006526">
    <property type="term" value="P:L-arginine biosynthetic process"/>
    <property type="evidence" value="ECO:0007669"/>
    <property type="project" value="UniProtKB-UniRule"/>
</dbReference>
<evidence type="ECO:0000256" key="3">
    <source>
        <dbReference type="ARBA" id="ARBA00022571"/>
    </source>
</evidence>
<dbReference type="NCBIfam" id="NF003641">
    <property type="entry name" value="PRK05279.1"/>
    <property type="match status" value="1"/>
</dbReference>
<dbReference type="CDD" id="cd04237">
    <property type="entry name" value="AAK_NAGS-ABP"/>
    <property type="match status" value="1"/>
</dbReference>
<dbReference type="UniPathway" id="UPA00068">
    <property type="reaction ID" value="UER00106"/>
</dbReference>
<evidence type="ECO:0000256" key="7">
    <source>
        <dbReference type="ARBA" id="ARBA00048372"/>
    </source>
</evidence>
<evidence type="ECO:0000256" key="5">
    <source>
        <dbReference type="ARBA" id="ARBA00022679"/>
    </source>
</evidence>
<dbReference type="GO" id="GO:0004042">
    <property type="term" value="F:L-glutamate N-acetyltransferase activity"/>
    <property type="evidence" value="ECO:0007669"/>
    <property type="project" value="UniProtKB-UniRule"/>
</dbReference>
<dbReference type="InterPro" id="IPR000182">
    <property type="entry name" value="GNAT_dom"/>
</dbReference>
<dbReference type="PIRSF" id="PIRSF000423">
    <property type="entry name" value="ArgA"/>
    <property type="match status" value="1"/>
</dbReference>
<dbReference type="AlphaFoldDB" id="A0A450S671"/>
<keyword evidence="6 8" id="KW-0012">Acyltransferase</keyword>
<dbReference type="InterPro" id="IPR001048">
    <property type="entry name" value="Asp/Glu/Uridylate_kinase"/>
</dbReference>
<sequence length="465" mass="50699">MEQHYPDIVAWFRGAAPYIKSQRGCVFVIYCSGEVIADAGRLPGLIADFALLHSLGVKLVLVHGARPQIEQKLKSGGISARYANGLCITEEETLTLIKETIATIRFDIEARLSMEPVNIPAGNAAGGHHNRIRVASGNFVTGRPVGVRGGVDFGYTGEVRGIDTHAIRALLDTDHIVLLSSLGLSPTGEIFNLNAPDLAVAVATSLPAEKLVLLDGARISSAPPWGRTPGQIALSEAQSLLPGDKDARGMPGEDRDNEETRGFYRHLGRAVRACRAGVRRTHLIDHRVDGALLLEVYTRDGVGVMVCADAYDTLRRALIGDIAGVIRLITPLEEQGILVRRSREKLEAEIDRFLVMERDGAIIACAAAYPCIDTSDSGPAVKMAELACLAVHQDYRNAECGNALLMAIEKETRARGMTHLFVLTTHTEHWFREHGFSRAGLGELPRTRQRMYNENRNAKVLIKPL</sequence>
<dbReference type="InterPro" id="IPR033719">
    <property type="entry name" value="NAGS_kin"/>
</dbReference>
<dbReference type="SUPFAM" id="SSF53633">
    <property type="entry name" value="Carbamate kinase-like"/>
    <property type="match status" value="1"/>
</dbReference>
<protein>
    <recommendedName>
        <fullName evidence="8">Amino-acid acetyltransferase</fullName>
        <ecNumber evidence="8">2.3.1.1</ecNumber>
    </recommendedName>
    <alternativeName>
        <fullName evidence="8">N-acetylglutamate synthase</fullName>
        <shortName evidence="8">AGS</shortName>
        <shortName evidence="8">NAGS</shortName>
    </alternativeName>
</protein>
<dbReference type="CDD" id="cd04301">
    <property type="entry name" value="NAT_SF"/>
    <property type="match status" value="1"/>
</dbReference>
<accession>A0A450S671</accession>
<dbReference type="Pfam" id="PF00696">
    <property type="entry name" value="AA_kinase"/>
    <property type="match status" value="1"/>
</dbReference>
<dbReference type="Gene3D" id="3.40.630.30">
    <property type="match status" value="1"/>
</dbReference>
<evidence type="ECO:0000256" key="6">
    <source>
        <dbReference type="ARBA" id="ARBA00023315"/>
    </source>
</evidence>
<dbReference type="InterPro" id="IPR010167">
    <property type="entry name" value="NH2A_AcTrfase"/>
</dbReference>
<dbReference type="SUPFAM" id="SSF55729">
    <property type="entry name" value="Acyl-CoA N-acyltransferases (Nat)"/>
    <property type="match status" value="1"/>
</dbReference>
<keyword evidence="4 8" id="KW-0028">Amino-acid biosynthesis</keyword>
<dbReference type="PROSITE" id="PS51186">
    <property type="entry name" value="GNAT"/>
    <property type="match status" value="1"/>
</dbReference>
<comment type="similarity">
    <text evidence="2 8">Belongs to the acetyltransferase family. ArgA subfamily.</text>
</comment>
<comment type="miscellaneous">
    <text evidence="8">In bacteria which possess the bifunctional enzyme ornithine acetyltransferase/N-acetylglutamate synthase (ArgJ), ArgA fulfills an anaplerotic role.</text>
</comment>
<evidence type="ECO:0000259" key="9">
    <source>
        <dbReference type="PROSITE" id="PS51186"/>
    </source>
</evidence>
<dbReference type="Gene3D" id="3.40.1160.10">
    <property type="entry name" value="Acetylglutamate kinase-like"/>
    <property type="match status" value="1"/>
</dbReference>
<evidence type="ECO:0000256" key="8">
    <source>
        <dbReference type="HAMAP-Rule" id="MF_01105"/>
    </source>
</evidence>
<evidence type="ECO:0000256" key="4">
    <source>
        <dbReference type="ARBA" id="ARBA00022605"/>
    </source>
</evidence>
<dbReference type="EMBL" id="CAADEY010000018">
    <property type="protein sequence ID" value="VFJ47379.1"/>
    <property type="molecule type" value="Genomic_DNA"/>
</dbReference>
<keyword evidence="8" id="KW-0963">Cytoplasm</keyword>
<reference evidence="10" key="1">
    <citation type="submission" date="2019-02" db="EMBL/GenBank/DDBJ databases">
        <authorList>
            <person name="Gruber-Vodicka R. H."/>
            <person name="Seah K. B. B."/>
        </authorList>
    </citation>
    <scope>NUCLEOTIDE SEQUENCE</scope>
    <source>
        <strain evidence="10">BECK_DK161</strain>
    </source>
</reference>
<dbReference type="NCBIfam" id="TIGR01890">
    <property type="entry name" value="N-Ac-Glu-synth"/>
    <property type="match status" value="1"/>
</dbReference>
<evidence type="ECO:0000256" key="2">
    <source>
        <dbReference type="ARBA" id="ARBA00009145"/>
    </source>
</evidence>
<dbReference type="EC" id="2.3.1.1" evidence="8"/>
<organism evidence="10">
    <name type="scientific">Candidatus Kentrum sp. DK</name>
    <dbReference type="NCBI Taxonomy" id="2126562"/>
    <lineage>
        <taxon>Bacteria</taxon>
        <taxon>Pseudomonadati</taxon>
        <taxon>Pseudomonadota</taxon>
        <taxon>Gammaproteobacteria</taxon>
        <taxon>Candidatus Kentrum</taxon>
    </lineage>
</organism>